<feature type="transmembrane region" description="Helical" evidence="2">
    <location>
        <begin position="144"/>
        <end position="162"/>
    </location>
</feature>
<accession>A0AAJ6QV83</accession>
<sequence length="731" mass="79141">MARRKNSQAALLEVGVGERSKLNLFSTALSPGYAFGVLIIVVCAFNYVPQGALVPSLLVAAVASLLSGFCYSELVSHVANGTRETSVYELLYKWLNEGFAYSAAWISVLYYTCATALCARILAVCCDMLSDGALNKLTSGLTGINLDLGVALVVIPCGVLLMSWNPLSRLIVDPSNGRVRTWVNFLLISTALLVEGVFVAGVAFLRHSTIKPAPPPGGVLGNTIAAVVFRHSESTGLLTGAVLCVSIFLAPQFSLQGSPLAASTPNDGCPPEKNKIKPHKDLPCIVVLSAFGNFLFCLALIAALCSLSKTDAALLSDPLAAQTSSQSSSSIAICINWVVTVSSTVSLALLIISNLAELNKIMRTLGHDGLFPRFCKRHHLFVAVVISIWSGLVLRAGQLVMMMSSGPVLMNVLICFCTIVFRYRKVEARKPAVFSYNLIVGGSADNEQTPILAKRDSVYESQSELSASNTNNDSAEEDRVEDCPFKEEEDIDDIVKEYKIQLSLSSQESLPILPPHRRVKLSRKTRRVKYFIVGLLACFVCVSVMLQGLSCSLRLSPTILATLAVCAAAAALCAVVLMIALAQQKQVIPKKNRPNKSGKPALMFRVPMSPWLPALGAFLNVLLFVDVFTTNLCSMFCWFIAGGFLYVLHGAHHSAATNAFPCVLQTNSRQMISHSEDGTDVRVTLEPLPSDPWGDSDDQAEEKDSQAFKQQRKRGKKKDPFNPIENIVMKL</sequence>
<feature type="transmembrane region" description="Helical" evidence="2">
    <location>
        <begin position="400"/>
        <end position="421"/>
    </location>
</feature>
<feature type="transmembrane region" description="Helical" evidence="2">
    <location>
        <begin position="282"/>
        <end position="309"/>
    </location>
</feature>
<reference evidence="5" key="1">
    <citation type="submission" date="2025-08" db="UniProtKB">
        <authorList>
            <consortium name="RefSeq"/>
        </authorList>
    </citation>
    <scope>IDENTIFICATION</scope>
</reference>
<dbReference type="GO" id="GO:0005886">
    <property type="term" value="C:plasma membrane"/>
    <property type="evidence" value="ECO:0007669"/>
    <property type="project" value="TreeGrafter"/>
</dbReference>
<keyword evidence="2" id="KW-1133">Transmembrane helix</keyword>
<feature type="transmembrane region" description="Helical" evidence="2">
    <location>
        <begin position="602"/>
        <end position="622"/>
    </location>
</feature>
<evidence type="ECO:0000313" key="4">
    <source>
        <dbReference type="Proteomes" id="UP000694867"/>
    </source>
</evidence>
<evidence type="ECO:0000256" key="1">
    <source>
        <dbReference type="SAM" id="MobiDB-lite"/>
    </source>
</evidence>
<dbReference type="Gene3D" id="1.20.1740.10">
    <property type="entry name" value="Amino acid/polyamine transporter I"/>
    <property type="match status" value="2"/>
</dbReference>
<dbReference type="GO" id="GO:0015171">
    <property type="term" value="F:amino acid transmembrane transporter activity"/>
    <property type="evidence" value="ECO:0007669"/>
    <property type="project" value="TreeGrafter"/>
</dbReference>
<feature type="transmembrane region" description="Helical" evidence="2">
    <location>
        <begin position="182"/>
        <end position="205"/>
    </location>
</feature>
<feature type="transmembrane region" description="Helical" evidence="2">
    <location>
        <begin position="24"/>
        <end position="45"/>
    </location>
</feature>
<dbReference type="RefSeq" id="XP_003744988.1">
    <property type="nucleotide sequence ID" value="XM_003744940.1"/>
</dbReference>
<dbReference type="PANTHER" id="PTHR43243">
    <property type="entry name" value="INNER MEMBRANE TRANSPORTER YGJI-RELATED"/>
    <property type="match status" value="1"/>
</dbReference>
<dbReference type="PANTHER" id="PTHR43243:SF20">
    <property type="entry name" value="CATIONIC AMINO ACID TRANSPORTER 3"/>
    <property type="match status" value="1"/>
</dbReference>
<dbReference type="KEGG" id="goe:100901696"/>
<dbReference type="GeneID" id="100901696"/>
<dbReference type="InterPro" id="IPR029485">
    <property type="entry name" value="CAT_C"/>
</dbReference>
<proteinExistence type="predicted"/>
<feature type="transmembrane region" description="Helical" evidence="2">
    <location>
        <begin position="628"/>
        <end position="648"/>
    </location>
</feature>
<feature type="domain" description="Cationic amino acid transporter C-terminal" evidence="3">
    <location>
        <begin position="604"/>
        <end position="654"/>
    </location>
</feature>
<evidence type="ECO:0000259" key="3">
    <source>
        <dbReference type="Pfam" id="PF13906"/>
    </source>
</evidence>
<keyword evidence="2" id="KW-0472">Membrane</keyword>
<feature type="transmembrane region" description="Helical" evidence="2">
    <location>
        <begin position="329"/>
        <end position="356"/>
    </location>
</feature>
<protein>
    <submittedName>
        <fullName evidence="5">Cationic amino acid transporter 2-like</fullName>
    </submittedName>
</protein>
<dbReference type="Proteomes" id="UP000694867">
    <property type="component" value="Unplaced"/>
</dbReference>
<feature type="transmembrane region" description="Helical" evidence="2">
    <location>
        <begin position="99"/>
        <end position="123"/>
    </location>
</feature>
<evidence type="ECO:0000256" key="2">
    <source>
        <dbReference type="SAM" id="Phobius"/>
    </source>
</evidence>
<feature type="region of interest" description="Disordered" evidence="1">
    <location>
        <begin position="686"/>
        <end position="731"/>
    </location>
</feature>
<name>A0AAJ6QV83_9ACAR</name>
<feature type="transmembrane region" description="Helical" evidence="2">
    <location>
        <begin position="558"/>
        <end position="581"/>
    </location>
</feature>
<feature type="transmembrane region" description="Helical" evidence="2">
    <location>
        <begin position="57"/>
        <end position="79"/>
    </location>
</feature>
<keyword evidence="4" id="KW-1185">Reference proteome</keyword>
<dbReference type="Pfam" id="PF13906">
    <property type="entry name" value="AA_permease_C"/>
    <property type="match status" value="1"/>
</dbReference>
<organism evidence="4 5">
    <name type="scientific">Galendromus occidentalis</name>
    <name type="common">western predatory mite</name>
    <dbReference type="NCBI Taxonomy" id="34638"/>
    <lineage>
        <taxon>Eukaryota</taxon>
        <taxon>Metazoa</taxon>
        <taxon>Ecdysozoa</taxon>
        <taxon>Arthropoda</taxon>
        <taxon>Chelicerata</taxon>
        <taxon>Arachnida</taxon>
        <taxon>Acari</taxon>
        <taxon>Parasitiformes</taxon>
        <taxon>Mesostigmata</taxon>
        <taxon>Gamasina</taxon>
        <taxon>Phytoseioidea</taxon>
        <taxon>Phytoseiidae</taxon>
        <taxon>Typhlodrominae</taxon>
        <taxon>Galendromus</taxon>
    </lineage>
</organism>
<evidence type="ECO:0000313" key="5">
    <source>
        <dbReference type="RefSeq" id="XP_003744988.1"/>
    </source>
</evidence>
<feature type="transmembrane region" description="Helical" evidence="2">
    <location>
        <begin position="377"/>
        <end position="394"/>
    </location>
</feature>
<keyword evidence="2" id="KW-0812">Transmembrane</keyword>
<gene>
    <name evidence="5" type="primary">LOC100901696</name>
</gene>
<dbReference type="AlphaFoldDB" id="A0AAJ6QV83"/>
<feature type="transmembrane region" description="Helical" evidence="2">
    <location>
        <begin position="528"/>
        <end position="546"/>
    </location>
</feature>